<gene>
    <name evidence="1" type="ORF">S12H4_56722</name>
</gene>
<comment type="caution">
    <text evidence="1">The sequence shown here is derived from an EMBL/GenBank/DDBJ whole genome shotgun (WGS) entry which is preliminary data.</text>
</comment>
<accession>X1VQA1</accession>
<name>X1VQA1_9ZZZZ</name>
<dbReference type="EMBL" id="BARW01036564">
    <property type="protein sequence ID" value="GAJ18861.1"/>
    <property type="molecule type" value="Genomic_DNA"/>
</dbReference>
<feature type="non-terminal residue" evidence="1">
    <location>
        <position position="210"/>
    </location>
</feature>
<organism evidence="1">
    <name type="scientific">marine sediment metagenome</name>
    <dbReference type="NCBI Taxonomy" id="412755"/>
    <lineage>
        <taxon>unclassified sequences</taxon>
        <taxon>metagenomes</taxon>
        <taxon>ecological metagenomes</taxon>
    </lineage>
</organism>
<proteinExistence type="predicted"/>
<dbReference type="AlphaFoldDB" id="X1VQA1"/>
<protein>
    <submittedName>
        <fullName evidence="1">Uncharacterized protein</fullName>
    </submittedName>
</protein>
<feature type="non-terminal residue" evidence="1">
    <location>
        <position position="1"/>
    </location>
</feature>
<reference evidence="1" key="1">
    <citation type="journal article" date="2014" name="Front. Microbiol.">
        <title>High frequency of phylogenetically diverse reductive dehalogenase-homologous genes in deep subseafloor sedimentary metagenomes.</title>
        <authorList>
            <person name="Kawai M."/>
            <person name="Futagami T."/>
            <person name="Toyoda A."/>
            <person name="Takaki Y."/>
            <person name="Nishi S."/>
            <person name="Hori S."/>
            <person name="Arai W."/>
            <person name="Tsubouchi T."/>
            <person name="Morono Y."/>
            <person name="Uchiyama I."/>
            <person name="Ito T."/>
            <person name="Fujiyama A."/>
            <person name="Inagaki F."/>
            <person name="Takami H."/>
        </authorList>
    </citation>
    <scope>NUCLEOTIDE SEQUENCE</scope>
    <source>
        <strain evidence="1">Expedition CK06-06</strain>
    </source>
</reference>
<sequence>QLWLRKDYTNFPFKNNVNGITDFWGKKSQQVGFLDEEVMVIHRAYARKVMDTYRQVYGNQYNPYIKIMNEPAHHGDAEHFHRIMYFHEDIVENVLKQFTTLDRIIVDGTGSEGTIGEIKHRHKCPKPKVCDRGGWHGKKGYANEVVMEKHGCSKWKHFSEMQRIVNSPIPVRRYTEDGAWDELGTVEEQGYMMNQLALVYRASGFKPIFC</sequence>
<evidence type="ECO:0000313" key="1">
    <source>
        <dbReference type="EMBL" id="GAJ18861.1"/>
    </source>
</evidence>